<dbReference type="CDD" id="cd12195">
    <property type="entry name" value="CIPK_C"/>
    <property type="match status" value="1"/>
</dbReference>
<evidence type="ECO:0000256" key="1">
    <source>
        <dbReference type="SAM" id="MobiDB-lite"/>
    </source>
</evidence>
<gene>
    <name evidence="2" type="ORF">LITE_LOCUS32057</name>
</gene>
<feature type="region of interest" description="Disordered" evidence="1">
    <location>
        <begin position="51"/>
        <end position="80"/>
    </location>
</feature>
<organism evidence="2 3">
    <name type="scientific">Linum tenue</name>
    <dbReference type="NCBI Taxonomy" id="586396"/>
    <lineage>
        <taxon>Eukaryota</taxon>
        <taxon>Viridiplantae</taxon>
        <taxon>Streptophyta</taxon>
        <taxon>Embryophyta</taxon>
        <taxon>Tracheophyta</taxon>
        <taxon>Spermatophyta</taxon>
        <taxon>Magnoliopsida</taxon>
        <taxon>eudicotyledons</taxon>
        <taxon>Gunneridae</taxon>
        <taxon>Pentapetalae</taxon>
        <taxon>rosids</taxon>
        <taxon>fabids</taxon>
        <taxon>Malpighiales</taxon>
        <taxon>Linaceae</taxon>
        <taxon>Linum</taxon>
    </lineage>
</organism>
<evidence type="ECO:0000313" key="3">
    <source>
        <dbReference type="Proteomes" id="UP001154282"/>
    </source>
</evidence>
<evidence type="ECO:0000313" key="2">
    <source>
        <dbReference type="EMBL" id="CAI0454649.1"/>
    </source>
</evidence>
<protein>
    <submittedName>
        <fullName evidence="2">Uncharacterized protein</fullName>
    </submittedName>
</protein>
<sequence>MKVMKREPGLLRMEGVKGGRKGLLTIDAEIFEVAPNFHLVEVKKSNGDTMEFRRVKRNHPSSRKKHSIFHRHSNSNSRCSNDTVTRIAQQLTLVLW</sequence>
<proteinExistence type="predicted"/>
<accession>A0AAV0N7T6</accession>
<dbReference type="EMBL" id="CAMGYJ010000008">
    <property type="protein sequence ID" value="CAI0454649.1"/>
    <property type="molecule type" value="Genomic_DNA"/>
</dbReference>
<keyword evidence="3" id="KW-1185">Reference proteome</keyword>
<name>A0AAV0N7T6_9ROSI</name>
<dbReference type="Gene3D" id="3.30.310.80">
    <property type="entry name" value="Kinase associated domain 1, KA1"/>
    <property type="match status" value="1"/>
</dbReference>
<dbReference type="Proteomes" id="UP001154282">
    <property type="component" value="Unassembled WGS sequence"/>
</dbReference>
<comment type="caution">
    <text evidence="2">The sequence shown here is derived from an EMBL/GenBank/DDBJ whole genome shotgun (WGS) entry which is preliminary data.</text>
</comment>
<dbReference type="AlphaFoldDB" id="A0AAV0N7T6"/>
<feature type="compositionally biased region" description="Basic residues" evidence="1">
    <location>
        <begin position="54"/>
        <end position="73"/>
    </location>
</feature>
<reference evidence="2" key="1">
    <citation type="submission" date="2022-08" db="EMBL/GenBank/DDBJ databases">
        <authorList>
            <person name="Gutierrez-Valencia J."/>
        </authorList>
    </citation>
    <scope>NUCLEOTIDE SEQUENCE</scope>
</reference>